<accession>A0ACC1QDG9</accession>
<gene>
    <name evidence="1" type="ORF">NLG97_g11190</name>
</gene>
<protein>
    <submittedName>
        <fullName evidence="1">Uncharacterized protein</fullName>
    </submittedName>
</protein>
<dbReference type="Proteomes" id="UP001148737">
    <property type="component" value="Unassembled WGS sequence"/>
</dbReference>
<comment type="caution">
    <text evidence="1">The sequence shown here is derived from an EMBL/GenBank/DDBJ whole genome shotgun (WGS) entry which is preliminary data.</text>
</comment>
<organism evidence="1 2">
    <name type="scientific">Lecanicillium saksenae</name>
    <dbReference type="NCBI Taxonomy" id="468837"/>
    <lineage>
        <taxon>Eukaryota</taxon>
        <taxon>Fungi</taxon>
        <taxon>Dikarya</taxon>
        <taxon>Ascomycota</taxon>
        <taxon>Pezizomycotina</taxon>
        <taxon>Sordariomycetes</taxon>
        <taxon>Hypocreomycetidae</taxon>
        <taxon>Hypocreales</taxon>
        <taxon>Cordycipitaceae</taxon>
        <taxon>Lecanicillium</taxon>
    </lineage>
</organism>
<proteinExistence type="predicted"/>
<evidence type="ECO:0000313" key="1">
    <source>
        <dbReference type="EMBL" id="KAJ3472208.1"/>
    </source>
</evidence>
<name>A0ACC1QDG9_9HYPO</name>
<sequence>MSGMMPPQRPDSPAWDAAPDGPHGTPTPPPAALAYPASGSGGAPTIPDIARGPVPAPGEEVARGLGQPNLAQFATSDSNTQYGLGPSNSQRSIGAHSVSSMGDSTADGSEHGFPQGAANTAPAPPPKQYQPYNPNAPRQGPPGPNPYHREPSLEQYGNRMPPPVRSATTGPAPPGGPMYPVQRSATGPVPIRAATTDPYRQQGPPAQSGQFAPIQRSNTGEEFVNGRWVPPSQRNNVGDEFAYGRWVPPSQRNNPQSYDVEAQYNERQIYQY</sequence>
<evidence type="ECO:0000313" key="2">
    <source>
        <dbReference type="Proteomes" id="UP001148737"/>
    </source>
</evidence>
<keyword evidence="2" id="KW-1185">Reference proteome</keyword>
<reference evidence="1" key="1">
    <citation type="submission" date="2022-07" db="EMBL/GenBank/DDBJ databases">
        <title>Genome Sequence of Lecanicillium saksenae.</title>
        <authorList>
            <person name="Buettner E."/>
        </authorList>
    </citation>
    <scope>NUCLEOTIDE SEQUENCE</scope>
    <source>
        <strain evidence="1">VT-O1</strain>
    </source>
</reference>
<dbReference type="EMBL" id="JANAKD010003355">
    <property type="protein sequence ID" value="KAJ3472208.1"/>
    <property type="molecule type" value="Genomic_DNA"/>
</dbReference>